<dbReference type="PANTHER" id="PTHR12993:SF11">
    <property type="entry name" value="N-ACETYLGLUCOSAMINYL-PHOSPHATIDYLINOSITOL DE-N-ACETYLASE"/>
    <property type="match status" value="1"/>
</dbReference>
<dbReference type="SUPFAM" id="SSF102588">
    <property type="entry name" value="LmbE-like"/>
    <property type="match status" value="1"/>
</dbReference>
<dbReference type="InterPro" id="IPR024078">
    <property type="entry name" value="LmbE-like_dom_sf"/>
</dbReference>
<dbReference type="UniPathway" id="UPA00196"/>
<accession>W7TXM3</accession>
<dbReference type="EC" id="3.5.1.89" evidence="2"/>
<dbReference type="PANTHER" id="PTHR12993">
    <property type="entry name" value="N-ACETYLGLUCOSAMINYL-PHOSPHATIDYLINOSITOL DE-N-ACETYLASE-RELATED"/>
    <property type="match status" value="1"/>
</dbReference>
<evidence type="ECO:0000256" key="2">
    <source>
        <dbReference type="ARBA" id="ARBA00012176"/>
    </source>
</evidence>
<name>W7TXM3_9STRA</name>
<dbReference type="EMBL" id="AZIL01000936">
    <property type="protein sequence ID" value="EWM25411.1"/>
    <property type="molecule type" value="Genomic_DNA"/>
</dbReference>
<protein>
    <recommendedName>
        <fullName evidence="2">N-acetylglucosaminylphosphatidylinositol deacetylase</fullName>
        <ecNumber evidence="2">3.5.1.89</ecNumber>
    </recommendedName>
</protein>
<dbReference type="GO" id="GO:0005783">
    <property type="term" value="C:endoplasmic reticulum"/>
    <property type="evidence" value="ECO:0007669"/>
    <property type="project" value="TreeGrafter"/>
</dbReference>
<gene>
    <name evidence="4" type="ORF">Naga_100005g54</name>
</gene>
<dbReference type="AlphaFoldDB" id="W7TXM3"/>
<evidence type="ECO:0000313" key="5">
    <source>
        <dbReference type="Proteomes" id="UP000019335"/>
    </source>
</evidence>
<keyword evidence="5" id="KW-1185">Reference proteome</keyword>
<reference evidence="4 5" key="1">
    <citation type="journal article" date="2014" name="Mol. Plant">
        <title>Chromosome Scale Genome Assembly and Transcriptome Profiling of Nannochloropsis gaditana in Nitrogen Depletion.</title>
        <authorList>
            <person name="Corteggiani Carpinelli E."/>
            <person name="Telatin A."/>
            <person name="Vitulo N."/>
            <person name="Forcato C."/>
            <person name="D'Angelo M."/>
            <person name="Schiavon R."/>
            <person name="Vezzi A."/>
            <person name="Giacometti G.M."/>
            <person name="Morosinotto T."/>
            <person name="Valle G."/>
        </authorList>
    </citation>
    <scope>NUCLEOTIDE SEQUENCE [LARGE SCALE GENOMIC DNA]</scope>
    <source>
        <strain evidence="4 5">B-31</strain>
    </source>
</reference>
<dbReference type="GO" id="GO:0000225">
    <property type="term" value="F:N-acetylglucosaminylphosphatidylinositol deacetylase activity"/>
    <property type="evidence" value="ECO:0007669"/>
    <property type="project" value="UniProtKB-EC"/>
</dbReference>
<evidence type="ECO:0000256" key="1">
    <source>
        <dbReference type="ARBA" id="ARBA00006066"/>
    </source>
</evidence>
<dbReference type="InterPro" id="IPR003737">
    <property type="entry name" value="GlcNAc_PI_deacetylase-related"/>
</dbReference>
<evidence type="ECO:0000313" key="4">
    <source>
        <dbReference type="EMBL" id="EWM25411.1"/>
    </source>
</evidence>
<organism evidence="4 5">
    <name type="scientific">Nannochloropsis gaditana</name>
    <dbReference type="NCBI Taxonomy" id="72520"/>
    <lineage>
        <taxon>Eukaryota</taxon>
        <taxon>Sar</taxon>
        <taxon>Stramenopiles</taxon>
        <taxon>Ochrophyta</taxon>
        <taxon>Eustigmatophyceae</taxon>
        <taxon>Eustigmatales</taxon>
        <taxon>Monodopsidaceae</taxon>
        <taxon>Nannochloropsis</taxon>
    </lineage>
</organism>
<comment type="caution">
    <text evidence="4">The sequence shown here is derived from an EMBL/GenBank/DDBJ whole genome shotgun (WGS) entry which is preliminary data.</text>
</comment>
<comment type="similarity">
    <text evidence="1">Belongs to the PIGL family.</text>
</comment>
<feature type="region of interest" description="Disordered" evidence="3">
    <location>
        <begin position="57"/>
        <end position="82"/>
    </location>
</feature>
<sequence length="347" mass="39486">MIVCTVCERQINLCCHMCGSPQPIHRAYRLNMHWSKLVLLHADEMATLATVSTRQRALMQRRKARSRGDPTKGSKQPAKLKEGAHSLGQRVLLVVAHPDDETMFFSPTISHYRRLGWSTSLLCLSTGNFYGQGPVRSGELRQACRLLGVPARQLTIIDREAIQDSPTNAWPEASLCPIILDAVKRNDVQEVVTFDDSGVSGHPNHVALSRAVDFLVGPQSKEFVMPRGVKVWKLESTNMFRKYIGPLDILFCIATSMWLWIYVNCNRKDLSAGGWRHSLSGNNRFLLCLNDRPVLTYQAMMAHASQFVWYRRLFVIFSRYTYVNTLWEAGEGRHVDSNHAINEEWNL</sequence>
<dbReference type="GO" id="GO:0016020">
    <property type="term" value="C:membrane"/>
    <property type="evidence" value="ECO:0007669"/>
    <property type="project" value="GOC"/>
</dbReference>
<proteinExistence type="inferred from homology"/>
<dbReference type="GO" id="GO:0006506">
    <property type="term" value="P:GPI anchor biosynthetic process"/>
    <property type="evidence" value="ECO:0007669"/>
    <property type="project" value="UniProtKB-UniPathway"/>
</dbReference>
<evidence type="ECO:0000256" key="3">
    <source>
        <dbReference type="SAM" id="MobiDB-lite"/>
    </source>
</evidence>
<dbReference type="Proteomes" id="UP000019335">
    <property type="component" value="Chromosome 11"/>
</dbReference>
<dbReference type="OrthoDB" id="440160at2759"/>
<dbReference type="Pfam" id="PF02585">
    <property type="entry name" value="PIG-L"/>
    <property type="match status" value="1"/>
</dbReference>
<dbReference type="Gene3D" id="3.40.50.10320">
    <property type="entry name" value="LmbE-like"/>
    <property type="match status" value="1"/>
</dbReference>